<proteinExistence type="predicted"/>
<dbReference type="Pfam" id="PF13289">
    <property type="entry name" value="SIR2_2"/>
    <property type="match status" value="1"/>
</dbReference>
<evidence type="ECO:0000313" key="1">
    <source>
        <dbReference type="EMBL" id="VDN47892.1"/>
    </source>
</evidence>
<dbReference type="Proteomes" id="UP000279029">
    <property type="component" value="Chromosome"/>
</dbReference>
<accession>A0A3P7RZC4</accession>
<reference evidence="1 2" key="1">
    <citation type="submission" date="2018-09" db="EMBL/GenBank/DDBJ databases">
        <authorList>
            <person name="Postec A."/>
        </authorList>
    </citation>
    <scope>NUCLEOTIDE SEQUENCE [LARGE SCALE GENOMIC DNA]</scope>
    <source>
        <strain evidence="1">70B-A</strain>
    </source>
</reference>
<dbReference type="InterPro" id="IPR011202">
    <property type="entry name" value="UCP014677"/>
</dbReference>
<sequence length="532" mass="61394">MSGKILDALVAKNEFPILFIGSGISKRYLREYPSWEELLKKVWLNINAGLDFYAHMGTIRNELEESGITSDIEFNVYVKVAEEIEHDIKVNFFSEKMIIDGLTPEMSYKNNISPFKFLLSKIFSQNVFYEGNDEELVSFQGMLNKSQIILTTNYDSLIEEKYNEKSHYNLKTFIGQKGFFEQTPGYAELYKVHGCCTDSSSIVITESDYKKFDEDSILISAKIISTLLHSPIIFLGYSLTDRNIRKVIRDFVSSLGVTEKVTLEKRLIVIEWQKGNSTLIEEVVHDNDLGCRMTVIRTDNYKFIYDKISKINQGVAPSEIRRYHHVIKQLIIDRGISGTLDTVLLSPSDLDDIEELIGNKNLVVAVGDKAVIFQMPTIRQYVKEYFGDIKSRQNSETMMRYISTQGAKARLPFMKYLSDEAIDNSGLTSDEKRRLKIRFKEQTKIGNHLETILSSYCCTYDTLEKIKKLNLSRESEMDLVSFNYECIPSNELLAYVMDKLELYEKEGLTKLSTQFRRLSLVLDLKLHNEEIY</sequence>
<dbReference type="AlphaFoldDB" id="A0A3P7RZC4"/>
<protein>
    <submittedName>
        <fullName evidence="1">SIR2-like domain-containing protein</fullName>
    </submittedName>
</protein>
<dbReference type="KEGG" id="cbar:PATL70BA_2011"/>
<evidence type="ECO:0000313" key="2">
    <source>
        <dbReference type="Proteomes" id="UP000279029"/>
    </source>
</evidence>
<dbReference type="PIRSF" id="PIRSF014677">
    <property type="entry name" value="UCP014677"/>
    <property type="match status" value="1"/>
</dbReference>
<organism evidence="1 2">
    <name type="scientific">Petrocella atlantisensis</name>
    <dbReference type="NCBI Taxonomy" id="2173034"/>
    <lineage>
        <taxon>Bacteria</taxon>
        <taxon>Bacillati</taxon>
        <taxon>Bacillota</taxon>
        <taxon>Clostridia</taxon>
        <taxon>Lachnospirales</taxon>
        <taxon>Vallitaleaceae</taxon>
        <taxon>Petrocella</taxon>
    </lineage>
</organism>
<gene>
    <name evidence="1" type="ORF">PATL70BA_2011</name>
</gene>
<keyword evidence="2" id="KW-1185">Reference proteome</keyword>
<dbReference type="EMBL" id="LR130778">
    <property type="protein sequence ID" value="VDN47892.1"/>
    <property type="molecule type" value="Genomic_DNA"/>
</dbReference>
<dbReference type="RefSeq" id="WP_172596186.1">
    <property type="nucleotide sequence ID" value="NZ_LR130778.1"/>
</dbReference>
<name>A0A3P7RZC4_9FIRM</name>